<keyword evidence="5" id="KW-0548">Nucleotidyltransferase</keyword>
<reference evidence="5 6" key="1">
    <citation type="submission" date="2019-03" db="EMBL/GenBank/DDBJ databases">
        <title>Metabolic potential of uncultured bacteria and archaea associated with petroleum seepage in deep-sea sediments.</title>
        <authorList>
            <person name="Dong X."/>
            <person name="Hubert C."/>
        </authorList>
    </citation>
    <scope>NUCLEOTIDE SEQUENCE [LARGE SCALE GENOMIC DNA]</scope>
    <source>
        <strain evidence="5">E29_bin52</strain>
    </source>
</reference>
<dbReference type="CDD" id="cd00757">
    <property type="entry name" value="ThiF_MoeB_HesA_family"/>
    <property type="match status" value="1"/>
</dbReference>
<dbReference type="SUPFAM" id="SSF69572">
    <property type="entry name" value="Activating enzymes of the ubiquitin-like proteins"/>
    <property type="match status" value="1"/>
</dbReference>
<dbReference type="FunFam" id="3.40.50.720:FF:000033">
    <property type="entry name" value="Adenylyltransferase and sulfurtransferase MOCS3"/>
    <property type="match status" value="1"/>
</dbReference>
<keyword evidence="3" id="KW-0067">ATP-binding</keyword>
<dbReference type="GO" id="GO:0004792">
    <property type="term" value="F:thiosulfate-cyanide sulfurtransferase activity"/>
    <property type="evidence" value="ECO:0007669"/>
    <property type="project" value="TreeGrafter"/>
</dbReference>
<evidence type="ECO:0000256" key="2">
    <source>
        <dbReference type="ARBA" id="ARBA00022741"/>
    </source>
</evidence>
<dbReference type="Gene3D" id="3.40.50.720">
    <property type="entry name" value="NAD(P)-binding Rossmann-like Domain"/>
    <property type="match status" value="1"/>
</dbReference>
<dbReference type="GO" id="GO:0005524">
    <property type="term" value="F:ATP binding"/>
    <property type="evidence" value="ECO:0007669"/>
    <property type="project" value="UniProtKB-KW"/>
</dbReference>
<dbReference type="InterPro" id="IPR045886">
    <property type="entry name" value="ThiF/MoeB/HesA"/>
</dbReference>
<dbReference type="GO" id="GO:0016779">
    <property type="term" value="F:nucleotidyltransferase activity"/>
    <property type="evidence" value="ECO:0007669"/>
    <property type="project" value="UniProtKB-KW"/>
</dbReference>
<proteinExistence type="predicted"/>
<name>A0A523WCC3_UNCAE</name>
<protein>
    <submittedName>
        <fullName evidence="5">Molybdopterin-synthase adenylyltransferase MoeB</fullName>
    </submittedName>
</protein>
<evidence type="ECO:0000256" key="1">
    <source>
        <dbReference type="ARBA" id="ARBA00022679"/>
    </source>
</evidence>
<dbReference type="GO" id="GO:0008146">
    <property type="term" value="F:sulfotransferase activity"/>
    <property type="evidence" value="ECO:0007669"/>
    <property type="project" value="TreeGrafter"/>
</dbReference>
<dbReference type="Proteomes" id="UP000319130">
    <property type="component" value="Unassembled WGS sequence"/>
</dbReference>
<organism evidence="5 6">
    <name type="scientific">Aerophobetes bacterium</name>
    <dbReference type="NCBI Taxonomy" id="2030807"/>
    <lineage>
        <taxon>Bacteria</taxon>
        <taxon>Candidatus Aerophobota</taxon>
    </lineage>
</organism>
<accession>A0A523WCC3</accession>
<dbReference type="NCBIfam" id="NF004281">
    <property type="entry name" value="PRK05690.1"/>
    <property type="match status" value="1"/>
</dbReference>
<dbReference type="AlphaFoldDB" id="A0A523WCC3"/>
<dbReference type="GO" id="GO:0005829">
    <property type="term" value="C:cytosol"/>
    <property type="evidence" value="ECO:0007669"/>
    <property type="project" value="TreeGrafter"/>
</dbReference>
<dbReference type="InterPro" id="IPR035985">
    <property type="entry name" value="Ubiquitin-activating_enz"/>
</dbReference>
<sequence>MNGFTDDQVKRYSRHIILPEVGGSGQKKLLGAKVLIVGAGGLGSPCAFYLAAAGVGKLGIADSDRVELSNLQRQILHFTKDVGRPKTASAKEKMRAINPDVQVFTYQERLTSDNILDMIKDYDIVVDGSDNFPTRYLVNDACVISDKPLSYAAILRFHGQATTIIPHQGPCYRCLFPEPPPPGVVPSCQEAGILGAVAGIMGTVQATEVLKLILGKGELLVGRLLILDALESSFRTVKLRRDEDCSVCGENPTLTELIDYEDFCSLRRATGETG</sequence>
<keyword evidence="2" id="KW-0547">Nucleotide-binding</keyword>
<dbReference type="EMBL" id="SOIZ01000039">
    <property type="protein sequence ID" value="TET64668.1"/>
    <property type="molecule type" value="Genomic_DNA"/>
</dbReference>
<keyword evidence="1 5" id="KW-0808">Transferase</keyword>
<evidence type="ECO:0000259" key="4">
    <source>
        <dbReference type="Pfam" id="PF00899"/>
    </source>
</evidence>
<gene>
    <name evidence="5" type="primary">moeB</name>
    <name evidence="5" type="ORF">E3J48_00790</name>
</gene>
<dbReference type="GO" id="GO:0008641">
    <property type="term" value="F:ubiquitin-like modifier activating enzyme activity"/>
    <property type="evidence" value="ECO:0007669"/>
    <property type="project" value="InterPro"/>
</dbReference>
<evidence type="ECO:0000313" key="5">
    <source>
        <dbReference type="EMBL" id="TET64668.1"/>
    </source>
</evidence>
<feature type="domain" description="THIF-type NAD/FAD binding fold" evidence="4">
    <location>
        <begin position="12"/>
        <end position="247"/>
    </location>
</feature>
<evidence type="ECO:0000313" key="6">
    <source>
        <dbReference type="Proteomes" id="UP000319130"/>
    </source>
</evidence>
<dbReference type="PANTHER" id="PTHR10953:SF102">
    <property type="entry name" value="ADENYLYLTRANSFERASE AND SULFURTRANSFERASE MOCS3"/>
    <property type="match status" value="1"/>
</dbReference>
<dbReference type="Pfam" id="PF00899">
    <property type="entry name" value="ThiF"/>
    <property type="match status" value="1"/>
</dbReference>
<evidence type="ECO:0000256" key="3">
    <source>
        <dbReference type="ARBA" id="ARBA00022840"/>
    </source>
</evidence>
<dbReference type="PANTHER" id="PTHR10953">
    <property type="entry name" value="UBIQUITIN-ACTIVATING ENZYME E1"/>
    <property type="match status" value="1"/>
</dbReference>
<comment type="caution">
    <text evidence="5">The sequence shown here is derived from an EMBL/GenBank/DDBJ whole genome shotgun (WGS) entry which is preliminary data.</text>
</comment>
<dbReference type="InterPro" id="IPR000594">
    <property type="entry name" value="ThiF_NAD_FAD-bd"/>
</dbReference>